<feature type="binding site" evidence="11">
    <location>
        <position position="25"/>
    </location>
    <ligand>
        <name>[4Fe-4S] cluster</name>
        <dbReference type="ChEBI" id="CHEBI:49883"/>
    </ligand>
</feature>
<dbReference type="RefSeq" id="WP_330151990.1">
    <property type="nucleotide sequence ID" value="NZ_JAUZMZ010000048.1"/>
</dbReference>
<dbReference type="InterPro" id="IPR034768">
    <property type="entry name" value="4FE4S_WBL"/>
</dbReference>
<dbReference type="Pfam" id="PF02467">
    <property type="entry name" value="Whib"/>
    <property type="match status" value="1"/>
</dbReference>
<keyword evidence="8 11" id="KW-0238">DNA-binding</keyword>
<comment type="subcellular location">
    <subcellularLocation>
        <location evidence="1 11">Cytoplasm</location>
    </subcellularLocation>
</comment>
<keyword evidence="4 11" id="KW-0479">Metal-binding</keyword>
<keyword evidence="14" id="KW-1185">Reference proteome</keyword>
<sequence>MPALKLLKLPPPVAESWSWQMDSACRDVDGTVFFHPDNERGEARESRMAEAKRICSGCEVRAQCLDYALESGERYGIWGGMTEDERRAARRRRNPVR</sequence>
<comment type="caution">
    <text evidence="13">The sequence shown here is derived from an EMBL/GenBank/DDBJ whole genome shotgun (WGS) entry which is preliminary data.</text>
</comment>
<keyword evidence="6 11" id="KW-0411">Iron-sulfur</keyword>
<dbReference type="PROSITE" id="PS51674">
    <property type="entry name" value="4FE4S_WBL"/>
    <property type="match status" value="1"/>
</dbReference>
<name>A0ABU7JS38_9NOCA</name>
<evidence type="ECO:0000256" key="2">
    <source>
        <dbReference type="ARBA" id="ARBA00006597"/>
    </source>
</evidence>
<evidence type="ECO:0000259" key="12">
    <source>
        <dbReference type="PROSITE" id="PS51674"/>
    </source>
</evidence>
<keyword evidence="9 11" id="KW-1015">Disulfide bond</keyword>
<feature type="binding site" evidence="11">
    <location>
        <position position="58"/>
    </location>
    <ligand>
        <name>[4Fe-4S] cluster</name>
        <dbReference type="ChEBI" id="CHEBI:49883"/>
    </ligand>
</feature>
<evidence type="ECO:0000256" key="5">
    <source>
        <dbReference type="ARBA" id="ARBA00023004"/>
    </source>
</evidence>
<keyword evidence="5 11" id="KW-0408">Iron</keyword>
<evidence type="ECO:0000256" key="3">
    <source>
        <dbReference type="ARBA" id="ARBA00022485"/>
    </source>
</evidence>
<evidence type="ECO:0000256" key="10">
    <source>
        <dbReference type="ARBA" id="ARBA00023163"/>
    </source>
</evidence>
<evidence type="ECO:0000256" key="9">
    <source>
        <dbReference type="ARBA" id="ARBA00023157"/>
    </source>
</evidence>
<reference evidence="13 14" key="1">
    <citation type="submission" date="2023-08" db="EMBL/GenBank/DDBJ databases">
        <authorList>
            <person name="Girao M."/>
            <person name="Carvalho M.F."/>
        </authorList>
    </citation>
    <scope>NUCLEOTIDE SEQUENCE [LARGE SCALE GENOMIC DNA]</scope>
    <source>
        <strain evidence="13 14">CC-R104</strain>
    </source>
</reference>
<gene>
    <name evidence="11" type="primary">whiB</name>
    <name evidence="13" type="ORF">Q8814_10685</name>
</gene>
<feature type="binding site" evidence="11">
    <location>
        <position position="64"/>
    </location>
    <ligand>
        <name>[4Fe-4S] cluster</name>
        <dbReference type="ChEBI" id="CHEBI:49883"/>
    </ligand>
</feature>
<dbReference type="PANTHER" id="PTHR38839">
    <property type="entry name" value="TRANSCRIPTIONAL REGULATOR WHID-RELATED"/>
    <property type="match status" value="1"/>
</dbReference>
<dbReference type="InterPro" id="IPR003482">
    <property type="entry name" value="Whib"/>
</dbReference>
<keyword evidence="11" id="KW-0963">Cytoplasm</keyword>
<evidence type="ECO:0000256" key="4">
    <source>
        <dbReference type="ARBA" id="ARBA00022723"/>
    </source>
</evidence>
<organism evidence="13 14">
    <name type="scientific">Rhodococcus chondri</name>
    <dbReference type="NCBI Taxonomy" id="3065941"/>
    <lineage>
        <taxon>Bacteria</taxon>
        <taxon>Bacillati</taxon>
        <taxon>Actinomycetota</taxon>
        <taxon>Actinomycetes</taxon>
        <taxon>Mycobacteriales</taxon>
        <taxon>Nocardiaceae</taxon>
        <taxon>Rhodococcus</taxon>
    </lineage>
</organism>
<comment type="cofactor">
    <cofactor evidence="11">
        <name>[4Fe-4S] cluster</name>
        <dbReference type="ChEBI" id="CHEBI:49883"/>
    </cofactor>
    <text evidence="11">Binds 1 [4Fe-4S] cluster per subunit. Following nitrosylation of the [4Fe-4S] cluster binds 1 [4Fe-8(NO)] cluster per subunit.</text>
</comment>
<evidence type="ECO:0000256" key="7">
    <source>
        <dbReference type="ARBA" id="ARBA00023015"/>
    </source>
</evidence>
<keyword evidence="7 11" id="KW-0805">Transcription regulation</keyword>
<protein>
    <recommendedName>
        <fullName evidence="11">Transcriptional regulator WhiB</fullName>
    </recommendedName>
</protein>
<accession>A0ABU7JS38</accession>
<evidence type="ECO:0000256" key="8">
    <source>
        <dbReference type="ARBA" id="ARBA00023125"/>
    </source>
</evidence>
<comment type="PTM">
    <text evidence="11">The Fe-S cluster can be nitrosylated by nitric oxide (NO).</text>
</comment>
<evidence type="ECO:0000313" key="13">
    <source>
        <dbReference type="EMBL" id="MEE2032572.1"/>
    </source>
</evidence>
<comment type="PTM">
    <text evidence="11">Upon Fe-S cluster removal intramolecular disulfide bonds are formed.</text>
</comment>
<feature type="domain" description="4Fe-4S Wbl-type" evidence="12">
    <location>
        <begin position="24"/>
        <end position="88"/>
    </location>
</feature>
<evidence type="ECO:0000256" key="1">
    <source>
        <dbReference type="ARBA" id="ARBA00004496"/>
    </source>
</evidence>
<dbReference type="HAMAP" id="MF_01479">
    <property type="entry name" value="WhiB"/>
    <property type="match status" value="1"/>
</dbReference>
<dbReference type="Proteomes" id="UP001331936">
    <property type="component" value="Unassembled WGS sequence"/>
</dbReference>
<evidence type="ECO:0000256" key="6">
    <source>
        <dbReference type="ARBA" id="ARBA00023014"/>
    </source>
</evidence>
<feature type="binding site" evidence="11">
    <location>
        <position position="55"/>
    </location>
    <ligand>
        <name>[4Fe-4S] cluster</name>
        <dbReference type="ChEBI" id="CHEBI:49883"/>
    </ligand>
</feature>
<proteinExistence type="inferred from homology"/>
<evidence type="ECO:0000256" key="11">
    <source>
        <dbReference type="HAMAP-Rule" id="MF_01479"/>
    </source>
</evidence>
<keyword evidence="10 11" id="KW-0804">Transcription</keyword>
<dbReference type="EMBL" id="JAUZMZ010000048">
    <property type="protein sequence ID" value="MEE2032572.1"/>
    <property type="molecule type" value="Genomic_DNA"/>
</dbReference>
<evidence type="ECO:0000313" key="14">
    <source>
        <dbReference type="Proteomes" id="UP001331936"/>
    </source>
</evidence>
<comment type="similarity">
    <text evidence="2 11">Belongs to the WhiB family.</text>
</comment>
<keyword evidence="3 11" id="KW-0004">4Fe-4S</keyword>
<comment type="function">
    <text evidence="11">Acts as a transcriptional regulator. Probably redox-responsive. The apo- but not holo-form probably binds DNA.</text>
</comment>